<dbReference type="OrthoDB" id="5293813at2759"/>
<accession>A0A0G2H8M6</accession>
<dbReference type="EMBL" id="LCWF01000053">
    <property type="protein sequence ID" value="KKY24960.1"/>
    <property type="molecule type" value="Genomic_DNA"/>
</dbReference>
<reference evidence="2 3" key="1">
    <citation type="submission" date="2015-05" db="EMBL/GenBank/DDBJ databases">
        <title>Distinctive expansion of gene families associated with plant cell wall degradation and secondary metabolism in the genomes of grapevine trunk pathogens.</title>
        <authorList>
            <person name="Lawrence D.P."/>
            <person name="Travadon R."/>
            <person name="Rolshausen P.E."/>
            <person name="Baumgartner K."/>
        </authorList>
    </citation>
    <scope>NUCLEOTIDE SEQUENCE [LARGE SCALE GENOMIC DNA]</scope>
    <source>
        <strain evidence="2">UCRPC4</strain>
    </source>
</reference>
<feature type="signal peptide" evidence="1">
    <location>
        <begin position="1"/>
        <end position="23"/>
    </location>
</feature>
<dbReference type="Proteomes" id="UP000053317">
    <property type="component" value="Unassembled WGS sequence"/>
</dbReference>
<name>A0A0G2H8M6_PHACM</name>
<dbReference type="AlphaFoldDB" id="A0A0G2H8M6"/>
<protein>
    <submittedName>
        <fullName evidence="2">Putative sexual development protein</fullName>
    </submittedName>
</protein>
<gene>
    <name evidence="2" type="ORF">UCRPC4_g02181</name>
</gene>
<evidence type="ECO:0000313" key="3">
    <source>
        <dbReference type="Proteomes" id="UP000053317"/>
    </source>
</evidence>
<proteinExistence type="predicted"/>
<feature type="chain" id="PRO_5002545175" evidence="1">
    <location>
        <begin position="24"/>
        <end position="355"/>
    </location>
</feature>
<keyword evidence="3" id="KW-1185">Reference proteome</keyword>
<evidence type="ECO:0000256" key="1">
    <source>
        <dbReference type="SAM" id="SignalP"/>
    </source>
</evidence>
<evidence type="ECO:0000313" key="2">
    <source>
        <dbReference type="EMBL" id="KKY24960.1"/>
    </source>
</evidence>
<sequence length="355" mass="37203">MWSNVSPLAGLAAIVLFSPVIRAAPYQPYPLEDGFPKPTSEQLLEIEKDAGGTIPNSPLPSSLQPGGVTTLQVIALNELFEVAYFTELLSNITNKVAGYTCDNETECDYLQQTLTTIINQEELHALSANAALVNANSTAMEPCSYAFPVADLKSAIALANTFTDVVLGVLPNAQAQFAADGGEELGLIPVVGSIIGQEGEQNGFYRSYQDKAASAAPFLTGVPPQFAFTALNSFFVPGSCPNLNLVNLTAFEALNVISTPAAKNSTLEFSCAGTVGTEDNSLVYLSGQNLPVVVPICNVVSVDGMTHFTADFPFESGFSKGLTIAALVKGVNLTFSDAADVAAATIYGPGLIEVD</sequence>
<comment type="caution">
    <text evidence="2">The sequence shown here is derived from an EMBL/GenBank/DDBJ whole genome shotgun (WGS) entry which is preliminary data.</text>
</comment>
<reference evidence="2 3" key="2">
    <citation type="submission" date="2015-05" db="EMBL/GenBank/DDBJ databases">
        <authorList>
            <person name="Morales-Cruz A."/>
            <person name="Amrine K.C."/>
            <person name="Cantu D."/>
        </authorList>
    </citation>
    <scope>NUCLEOTIDE SEQUENCE [LARGE SCALE GENOMIC DNA]</scope>
    <source>
        <strain evidence="2">UCRPC4</strain>
    </source>
</reference>
<keyword evidence="1" id="KW-0732">Signal</keyword>
<organism evidence="2 3">
    <name type="scientific">Phaeomoniella chlamydospora</name>
    <name type="common">Phaeoacremonium chlamydosporum</name>
    <dbReference type="NCBI Taxonomy" id="158046"/>
    <lineage>
        <taxon>Eukaryota</taxon>
        <taxon>Fungi</taxon>
        <taxon>Dikarya</taxon>
        <taxon>Ascomycota</taxon>
        <taxon>Pezizomycotina</taxon>
        <taxon>Eurotiomycetes</taxon>
        <taxon>Chaetothyriomycetidae</taxon>
        <taxon>Phaeomoniellales</taxon>
        <taxon>Phaeomoniellaceae</taxon>
        <taxon>Phaeomoniella</taxon>
    </lineage>
</organism>